<reference evidence="4" key="1">
    <citation type="journal article" date="2011" name="MBio">
        <title>Novel metabolic attributes of the genus Cyanothece, comprising a group of unicellular nitrogen-fixing Cyanobacteria.</title>
        <authorList>
            <person name="Bandyopadhyay A."/>
            <person name="Elvitigala T."/>
            <person name="Welsh E."/>
            <person name="Stockel J."/>
            <person name="Liberton M."/>
            <person name="Min H."/>
            <person name="Sherman L.A."/>
            <person name="Pakrasi H.B."/>
        </authorList>
    </citation>
    <scope>NUCLEOTIDE SEQUENCE [LARGE SCALE GENOMIC DNA]</scope>
    <source>
        <strain evidence="4">PCC 8801</strain>
    </source>
</reference>
<dbReference type="REBASE" id="19470">
    <property type="entry name" value="Csp8801MrrP"/>
</dbReference>
<dbReference type="Pfam" id="PF14338">
    <property type="entry name" value="Mrr_N"/>
    <property type="match status" value="1"/>
</dbReference>
<dbReference type="GO" id="GO:0015666">
    <property type="term" value="F:restriction endodeoxyribonuclease activity"/>
    <property type="evidence" value="ECO:0007669"/>
    <property type="project" value="TreeGrafter"/>
</dbReference>
<dbReference type="AlphaFoldDB" id="B7K0Z5"/>
<keyword evidence="4" id="KW-1185">Reference proteome</keyword>
<keyword evidence="3" id="KW-0378">Hydrolase</keyword>
<dbReference type="InterPro" id="IPR052906">
    <property type="entry name" value="Type_IV_Methyl-Rstrct_Enzyme"/>
</dbReference>
<dbReference type="eggNOG" id="COG1715">
    <property type="taxonomic scope" value="Bacteria"/>
</dbReference>
<dbReference type="InterPro" id="IPR025745">
    <property type="entry name" value="Mrr-like_N_dom"/>
</dbReference>
<evidence type="ECO:0000259" key="1">
    <source>
        <dbReference type="Pfam" id="PF04471"/>
    </source>
</evidence>
<dbReference type="InterPro" id="IPR011856">
    <property type="entry name" value="tRNA_endonuc-like_dom_sf"/>
</dbReference>
<dbReference type="PANTHER" id="PTHR30015">
    <property type="entry name" value="MRR RESTRICTION SYSTEM PROTEIN"/>
    <property type="match status" value="1"/>
</dbReference>
<dbReference type="HOGENOM" id="CLU_063822_2_0_3"/>
<keyword evidence="3" id="KW-0540">Nuclease</keyword>
<dbReference type="GO" id="GO:0009307">
    <property type="term" value="P:DNA restriction-modification system"/>
    <property type="evidence" value="ECO:0007669"/>
    <property type="project" value="InterPro"/>
</dbReference>
<dbReference type="SUPFAM" id="SSF52980">
    <property type="entry name" value="Restriction endonuclease-like"/>
    <property type="match status" value="1"/>
</dbReference>
<dbReference type="InterPro" id="IPR011335">
    <property type="entry name" value="Restrct_endonuc-II-like"/>
</dbReference>
<organism evidence="3 4">
    <name type="scientific">Rippkaea orientalis (strain PCC 8801 / RF-1)</name>
    <name type="common">Cyanothece sp. (strain PCC 8801)</name>
    <dbReference type="NCBI Taxonomy" id="41431"/>
    <lineage>
        <taxon>Bacteria</taxon>
        <taxon>Bacillati</taxon>
        <taxon>Cyanobacteriota</taxon>
        <taxon>Cyanophyceae</taxon>
        <taxon>Oscillatoriophycideae</taxon>
        <taxon>Chroococcales</taxon>
        <taxon>Aphanothecaceae</taxon>
        <taxon>Rippkaea</taxon>
        <taxon>Rippkaea orientalis</taxon>
    </lineage>
</organism>
<name>B7K0Z5_RIPO1</name>
<keyword evidence="3" id="KW-0255">Endonuclease</keyword>
<dbReference type="PANTHER" id="PTHR30015:SF7">
    <property type="entry name" value="TYPE IV METHYL-DIRECTED RESTRICTION ENZYME ECOKMRR"/>
    <property type="match status" value="1"/>
</dbReference>
<proteinExistence type="predicted"/>
<evidence type="ECO:0000313" key="3">
    <source>
        <dbReference type="EMBL" id="ACK65136.1"/>
    </source>
</evidence>
<dbReference type="STRING" id="41431.PCC8801_1061"/>
<dbReference type="EMBL" id="CP001287">
    <property type="protein sequence ID" value="ACK65136.1"/>
    <property type="molecule type" value="Genomic_DNA"/>
</dbReference>
<dbReference type="Gene3D" id="3.40.1350.10">
    <property type="match status" value="1"/>
</dbReference>
<dbReference type="InterPro" id="IPR007560">
    <property type="entry name" value="Restrct_endonuc_IV_Mrr"/>
</dbReference>
<accession>B7K0Z5</accession>
<evidence type="ECO:0000313" key="4">
    <source>
        <dbReference type="Proteomes" id="UP000008204"/>
    </source>
</evidence>
<dbReference type="Proteomes" id="UP000008204">
    <property type="component" value="Chromosome"/>
</dbReference>
<dbReference type="KEGG" id="cyp:PCC8801_1061"/>
<protein>
    <submittedName>
        <fullName evidence="3">Restriction endonuclease</fullName>
    </submittedName>
</protein>
<dbReference type="Pfam" id="PF04471">
    <property type="entry name" value="Mrr_cat"/>
    <property type="match status" value="1"/>
</dbReference>
<evidence type="ECO:0000259" key="2">
    <source>
        <dbReference type="Pfam" id="PF14338"/>
    </source>
</evidence>
<feature type="domain" description="Restriction endonuclease type IV Mrr" evidence="1">
    <location>
        <begin position="166"/>
        <end position="285"/>
    </location>
</feature>
<sequence length="310" mass="35344">MSIPDFQSILLPLLKYSGDKQEHSLRESIEYLAGIFNLTDEEKRELLPSGQQAIFDNRVGWAKTYLKKAHLIETTKRGYFRITDQGITVLQQNYQKIDTNFLKQFEEFNEFHLGTKTKKDSTNNSENSELSCLSLNDQIQTPEELLDQLYQKIKDDLKQEILEQIMRCSPEFFERLVIDLLIKMGYGGSKKEAGKAVGKAKDGGIDGIIKEDRLGLDIIYIQAKRWEGTVGRPEIQKFVGALLGQQAKKGIFITTSQFSKEAKEYVAIIDSKIILISGDLLSELLSDYNVGVSVIKSYEIKKIDTDYFTE</sequence>
<feature type="domain" description="Restriction system protein Mrr-like N-terminal" evidence="2">
    <location>
        <begin position="6"/>
        <end position="91"/>
    </location>
</feature>
<dbReference type="OrthoDB" id="9803736at2"/>
<gene>
    <name evidence="3" type="ordered locus">PCC8801_1061</name>
</gene>
<dbReference type="GO" id="GO:0003677">
    <property type="term" value="F:DNA binding"/>
    <property type="evidence" value="ECO:0007669"/>
    <property type="project" value="InterPro"/>
</dbReference>